<comment type="caution">
    <text evidence="1">The sequence shown here is derived from an EMBL/GenBank/DDBJ whole genome shotgun (WGS) entry which is preliminary data.</text>
</comment>
<sequence>MVLQVKSKNILWIANRDKPLPYNGGVLAIAEDGKLKLLDENGIPYWYTEVERSSPLRRVAKLMDSGNFVLQDDQVGISLWESFKHPTDTFLAGMYMGENLSSTSWAGQDDPKPGNFTFKMDQGENQYQITKPFIWYWRSAELQDVFSPDEIIPYQILYLLSNFSQSVNPAGKKSVHNNLTVTPMDYSRMRLIMNCTGEIQCWIEDKVKGWSLIWWEPRDPCSVIHSCGTFGSCNSNYERECQFLRGFGPVSPEHWNSGDFSGSRTGKTALCGGKDMFLRLKMTKIWKTDSNLPVNNETECLKECLSSCRCQAYSYEESDNTRRDNPSDGGTCWIWTEELNDLQQGFSNGSRDLCVRVAASDLGNSLSRIWEKRCFLCNTSTGQINFMAPIGTYPPTGIFPDSRNFSIQLKGADNYRRNPNGTFHLNQSLPFYFIALANLGNSTFYFSSKNAFEVEIGWNPPPEPTRISPRDCEDWPHSTCKLTDNGEMRCLCNETFRWDGNALKCTQRKNGNYSLKGYDICATGKNVPVEKGRIGFPSNGWPDRAENKPGGDSTQQVDAFNGRKKQQWTLIFGVTIASGIILSCIIIYFYTRRQQIAVKRLSSASGQDATLSVLLDMEMLFNIILGVSRRLLYLHQDSKLRIIHRDFKTSNILLDHEMNPKISDFGLTRIFEGKQTDGTTNRVVGTYGYMSPEYALGGFFSVKSDVFSFGVVVLEIISGKRNTGFYNSELALSLLGYAWKLWQEGKALDMMDQKPGAISKANEILKCINVGLLCVQEDPNDRPTMSDVVIMLGSEAVNLASPKRPAFVVRRGSSSSASTSNKPESNNELTHSLEGR</sequence>
<organism evidence="1 2">
    <name type="scientific">Citrus sinensis</name>
    <name type="common">Sweet orange</name>
    <name type="synonym">Citrus aurantium var. sinensis</name>
    <dbReference type="NCBI Taxonomy" id="2711"/>
    <lineage>
        <taxon>Eukaryota</taxon>
        <taxon>Viridiplantae</taxon>
        <taxon>Streptophyta</taxon>
        <taxon>Embryophyta</taxon>
        <taxon>Tracheophyta</taxon>
        <taxon>Spermatophyta</taxon>
        <taxon>Magnoliopsida</taxon>
        <taxon>eudicotyledons</taxon>
        <taxon>Gunneridae</taxon>
        <taxon>Pentapetalae</taxon>
        <taxon>rosids</taxon>
        <taxon>malvids</taxon>
        <taxon>Sapindales</taxon>
        <taxon>Rutaceae</taxon>
        <taxon>Aurantioideae</taxon>
        <taxon>Citrus</taxon>
    </lineage>
</organism>
<name>A0ACB8N671_CITSI</name>
<keyword evidence="2" id="KW-1185">Reference proteome</keyword>
<reference evidence="2" key="1">
    <citation type="journal article" date="2023" name="Hortic. Res.">
        <title>A chromosome-level phased genome enabling allele-level studies in sweet orange: a case study on citrus Huanglongbing tolerance.</title>
        <authorList>
            <person name="Wu B."/>
            <person name="Yu Q."/>
            <person name="Deng Z."/>
            <person name="Duan Y."/>
            <person name="Luo F."/>
            <person name="Gmitter F. Jr."/>
        </authorList>
    </citation>
    <scope>NUCLEOTIDE SEQUENCE [LARGE SCALE GENOMIC DNA]</scope>
    <source>
        <strain evidence="2">cv. Valencia</strain>
    </source>
</reference>
<accession>A0ACB8N671</accession>
<dbReference type="Proteomes" id="UP000829398">
    <property type="component" value="Chromosome 2"/>
</dbReference>
<proteinExistence type="predicted"/>
<evidence type="ECO:0000313" key="1">
    <source>
        <dbReference type="EMBL" id="KAH9792865.1"/>
    </source>
</evidence>
<dbReference type="EMBL" id="CM039171">
    <property type="protein sequence ID" value="KAH9792865.1"/>
    <property type="molecule type" value="Genomic_DNA"/>
</dbReference>
<gene>
    <name evidence="1" type="ORF">KPL71_004320</name>
</gene>
<protein>
    <submittedName>
        <fullName evidence="1">G-type lectin S-receptor-like serine/threonine-protein kinase</fullName>
    </submittedName>
</protein>
<evidence type="ECO:0000313" key="2">
    <source>
        <dbReference type="Proteomes" id="UP000829398"/>
    </source>
</evidence>